<keyword evidence="1" id="KW-0511">Multifunctional enzyme</keyword>
<dbReference type="PANTHER" id="PTHR37984:SF5">
    <property type="entry name" value="PROTEIN NYNRIN-LIKE"/>
    <property type="match status" value="1"/>
</dbReference>
<reference evidence="3" key="1">
    <citation type="submission" date="2013-08" db="EMBL/GenBank/DDBJ databases">
        <title>Gene expansion shapes genome architecture in the human pathogen Lichtheimia corymbifera: an evolutionary genomics analysis in the ancient terrestrial Mucorales (Mucoromycotina).</title>
        <authorList>
            <person name="Schwartze V.U."/>
            <person name="Winter S."/>
            <person name="Shelest E."/>
            <person name="Marcet-Houben M."/>
            <person name="Horn F."/>
            <person name="Wehner S."/>
            <person name="Hoffmann K."/>
            <person name="Riege K."/>
            <person name="Sammeth M."/>
            <person name="Nowrousian M."/>
            <person name="Valiante V."/>
            <person name="Linde J."/>
            <person name="Jacobsen I.D."/>
            <person name="Marz M."/>
            <person name="Brakhage A.A."/>
            <person name="Gabaldon T."/>
            <person name="Bocker S."/>
            <person name="Voigt K."/>
        </authorList>
    </citation>
    <scope>NUCLEOTIDE SEQUENCE [LARGE SCALE GENOMIC DNA]</scope>
    <source>
        <strain evidence="3">FSU 9682</strain>
    </source>
</reference>
<evidence type="ECO:0000313" key="3">
    <source>
        <dbReference type="EMBL" id="CDH61123.1"/>
    </source>
</evidence>
<dbReference type="FunFam" id="3.30.70.270:FF:000020">
    <property type="entry name" value="Transposon Tf2-6 polyprotein-like Protein"/>
    <property type="match status" value="1"/>
</dbReference>
<dbReference type="VEuPathDB" id="FungiDB:LCOR_11900.1"/>
<comment type="caution">
    <text evidence="3">The sequence shown here is derived from an EMBL/GenBank/DDBJ whole genome shotgun (WGS) entry which is preliminary data.</text>
</comment>
<protein>
    <submittedName>
        <fullName evidence="3">Retrotransposon ty3-gypsy subclass</fullName>
    </submittedName>
</protein>
<dbReference type="InterPro" id="IPR000477">
    <property type="entry name" value="RT_dom"/>
</dbReference>
<organism evidence="3 4">
    <name type="scientific">Lichtheimia corymbifera JMRC:FSU:9682</name>
    <dbReference type="NCBI Taxonomy" id="1263082"/>
    <lineage>
        <taxon>Eukaryota</taxon>
        <taxon>Fungi</taxon>
        <taxon>Fungi incertae sedis</taxon>
        <taxon>Mucoromycota</taxon>
        <taxon>Mucoromycotina</taxon>
        <taxon>Mucoromycetes</taxon>
        <taxon>Mucorales</taxon>
        <taxon>Lichtheimiaceae</taxon>
        <taxon>Lichtheimia</taxon>
    </lineage>
</organism>
<evidence type="ECO:0000259" key="2">
    <source>
        <dbReference type="PROSITE" id="PS50878"/>
    </source>
</evidence>
<dbReference type="Pfam" id="PF17919">
    <property type="entry name" value="RT_RNaseH_2"/>
    <property type="match status" value="1"/>
</dbReference>
<dbReference type="InterPro" id="IPR043502">
    <property type="entry name" value="DNA/RNA_pol_sf"/>
</dbReference>
<dbReference type="InterPro" id="IPR050951">
    <property type="entry name" value="Retrovirus_Pol_polyprotein"/>
</dbReference>
<dbReference type="AlphaFoldDB" id="A0A068SFI6"/>
<gene>
    <name evidence="3" type="ORF">LCOR_11900.1</name>
</gene>
<name>A0A068SFI6_9FUNG</name>
<dbReference type="GO" id="GO:0003824">
    <property type="term" value="F:catalytic activity"/>
    <property type="evidence" value="ECO:0007669"/>
    <property type="project" value="UniProtKB-KW"/>
</dbReference>
<dbReference type="Gene3D" id="3.10.10.10">
    <property type="entry name" value="HIV Type 1 Reverse Transcriptase, subunit A, domain 1"/>
    <property type="match status" value="1"/>
</dbReference>
<dbReference type="OrthoDB" id="2442328at2759"/>
<dbReference type="PANTHER" id="PTHR37984">
    <property type="entry name" value="PROTEIN CBG26694"/>
    <property type="match status" value="1"/>
</dbReference>
<evidence type="ECO:0000313" key="4">
    <source>
        <dbReference type="Proteomes" id="UP000027586"/>
    </source>
</evidence>
<dbReference type="Proteomes" id="UP000027586">
    <property type="component" value="Unassembled WGS sequence"/>
</dbReference>
<dbReference type="PROSITE" id="PS50878">
    <property type="entry name" value="RT_POL"/>
    <property type="match status" value="1"/>
</dbReference>
<sequence length="388" mass="44644">MSPRELDELRKQLKELQDLRLIRPSTSPWGAPVLFVRKKDGSMRLCIDYRAINQVTKRNSHPLPRIDECLDRLGGAKYFSSIDLKSGYHQVRIRDEDVDKTAFNTRYGSWEWLVLPFGLTNAPPTFQRLMNAVLGDCLDEYALVYLDDILIYSKSKEEHERHVREVLRRLQDAKLIANKKKCEFFKTELEFVGFRVSGKGVSPSVQKVKAIQEWPVPRNVQEVRQFIGLGSHYRRFIRNFSSIATPLTDLTQGKGAKKRAIVWTPACQAAFEEIKARMTNAPILLPPNSDKPFTKTDASDFGVGAVLLQEGDDGLMHPVAFESKKLSPAERNYPAQERELLGILHALKSWRCFVEGRSYIVYTDHHPLKYFRTQTKPTPRLTRWIAEL</sequence>
<feature type="domain" description="Reverse transcriptase" evidence="2">
    <location>
        <begin position="17"/>
        <end position="196"/>
    </location>
</feature>
<dbReference type="Gene3D" id="3.10.20.370">
    <property type="match status" value="1"/>
</dbReference>
<dbReference type="STRING" id="1263082.A0A068SFI6"/>
<dbReference type="InterPro" id="IPR041577">
    <property type="entry name" value="RT_RNaseH_2"/>
</dbReference>
<keyword evidence="4" id="KW-1185">Reference proteome</keyword>
<dbReference type="SUPFAM" id="SSF56672">
    <property type="entry name" value="DNA/RNA polymerases"/>
    <property type="match status" value="1"/>
</dbReference>
<dbReference type="Gene3D" id="3.30.70.270">
    <property type="match status" value="2"/>
</dbReference>
<accession>A0A068SFI6</accession>
<dbReference type="EMBL" id="CBTN010000138">
    <property type="protein sequence ID" value="CDH61123.1"/>
    <property type="molecule type" value="Genomic_DNA"/>
</dbReference>
<dbReference type="CDD" id="cd01647">
    <property type="entry name" value="RT_LTR"/>
    <property type="match status" value="1"/>
</dbReference>
<evidence type="ECO:0000256" key="1">
    <source>
        <dbReference type="ARBA" id="ARBA00023268"/>
    </source>
</evidence>
<dbReference type="InterPro" id="IPR043128">
    <property type="entry name" value="Rev_trsase/Diguanyl_cyclase"/>
</dbReference>
<dbReference type="FunFam" id="3.10.20.370:FF:000001">
    <property type="entry name" value="Retrovirus-related Pol polyprotein from transposon 17.6-like protein"/>
    <property type="match status" value="1"/>
</dbReference>
<dbReference type="CDD" id="cd09274">
    <property type="entry name" value="RNase_HI_RT_Ty3"/>
    <property type="match status" value="1"/>
</dbReference>
<dbReference type="Pfam" id="PF00078">
    <property type="entry name" value="RVT_1"/>
    <property type="match status" value="1"/>
</dbReference>
<proteinExistence type="predicted"/>